<evidence type="ECO:0000259" key="6">
    <source>
        <dbReference type="Pfam" id="PF04932"/>
    </source>
</evidence>
<dbReference type="PANTHER" id="PTHR37422:SF13">
    <property type="entry name" value="LIPOPOLYSACCHARIDE BIOSYNTHESIS PROTEIN PA4999-RELATED"/>
    <property type="match status" value="1"/>
</dbReference>
<evidence type="ECO:0000256" key="5">
    <source>
        <dbReference type="SAM" id="Phobius"/>
    </source>
</evidence>
<protein>
    <submittedName>
        <fullName evidence="7">O-antigen ligase family protein</fullName>
    </submittedName>
</protein>
<dbReference type="InterPro" id="IPR051533">
    <property type="entry name" value="WaaL-like"/>
</dbReference>
<feature type="transmembrane region" description="Helical" evidence="5">
    <location>
        <begin position="37"/>
        <end position="56"/>
    </location>
</feature>
<dbReference type="AlphaFoldDB" id="A0A942E8W6"/>
<keyword evidence="8" id="KW-1185">Reference proteome</keyword>
<evidence type="ECO:0000313" key="8">
    <source>
        <dbReference type="Proteomes" id="UP000678281"/>
    </source>
</evidence>
<dbReference type="Pfam" id="PF04932">
    <property type="entry name" value="Wzy_C"/>
    <property type="match status" value="1"/>
</dbReference>
<feature type="transmembrane region" description="Helical" evidence="5">
    <location>
        <begin position="91"/>
        <end position="111"/>
    </location>
</feature>
<sequence>MAPVSPEAGNILFLIAGGLALFSLRVADLTTIGRPLVWMPLLGLALLGVAFIAGAGTIRGLEGLLPFAPVLAIWPLIMLTRDSQPVDPELIAIFSLIGTAGALAIALNDYLMMGAIRAGASVANPIHFADVALLAGYLSLIGLIYVQSVWRFTFLSGPVLAALAATLSGTRGAVVALVLMAITAVVIAGALRLIKMRVLIAAGVVAAIGLLAGFAAGLGQTTGVQRVMLDIADVMQTGLPTDGSTAIRLSMYQGGLNAFVASPIFGHGPFSFVEAAAASVEAPLFVGAPHLHNDLVDFAASAGILGLIAYGLLMLAPLVEVLRAPPSAKRNGILVVVSTLVAGHFSMGLTNAMFGILTVTVYFAAICVIVGVLVEPSSSNAKTLPEGVQA</sequence>
<evidence type="ECO:0000256" key="4">
    <source>
        <dbReference type="ARBA" id="ARBA00023136"/>
    </source>
</evidence>
<dbReference type="GO" id="GO:0016020">
    <property type="term" value="C:membrane"/>
    <property type="evidence" value="ECO:0007669"/>
    <property type="project" value="UniProtKB-SubCell"/>
</dbReference>
<gene>
    <name evidence="7" type="ORF">KD146_13510</name>
</gene>
<feature type="transmembrane region" description="Helical" evidence="5">
    <location>
        <begin position="63"/>
        <end position="79"/>
    </location>
</feature>
<feature type="domain" description="O-antigen ligase-related" evidence="6">
    <location>
        <begin position="159"/>
        <end position="310"/>
    </location>
</feature>
<feature type="transmembrane region" description="Helical" evidence="5">
    <location>
        <begin position="131"/>
        <end position="150"/>
    </location>
</feature>
<feature type="transmembrane region" description="Helical" evidence="5">
    <location>
        <begin position="353"/>
        <end position="374"/>
    </location>
</feature>
<comment type="subcellular location">
    <subcellularLocation>
        <location evidence="1">Membrane</location>
        <topology evidence="1">Multi-pass membrane protein</topology>
    </subcellularLocation>
</comment>
<dbReference type="PANTHER" id="PTHR37422">
    <property type="entry name" value="TEICHURONIC ACID BIOSYNTHESIS PROTEIN TUAE"/>
    <property type="match status" value="1"/>
</dbReference>
<evidence type="ECO:0000313" key="7">
    <source>
        <dbReference type="EMBL" id="MBS3849716.1"/>
    </source>
</evidence>
<evidence type="ECO:0000256" key="2">
    <source>
        <dbReference type="ARBA" id="ARBA00022692"/>
    </source>
</evidence>
<dbReference type="EMBL" id="JAGXTP010000002">
    <property type="protein sequence ID" value="MBS3849716.1"/>
    <property type="molecule type" value="Genomic_DNA"/>
</dbReference>
<comment type="caution">
    <text evidence="7">The sequence shown here is derived from an EMBL/GenBank/DDBJ whole genome shotgun (WGS) entry which is preliminary data.</text>
</comment>
<dbReference type="RefSeq" id="WP_212659356.1">
    <property type="nucleotide sequence ID" value="NZ_JAGXTP010000002.1"/>
</dbReference>
<name>A0A942E8W6_9HYPH</name>
<reference evidence="7" key="1">
    <citation type="submission" date="2021-04" db="EMBL/GenBank/DDBJ databases">
        <title>Devosia litorisediminis sp. nov., isolated from a sand dune.</title>
        <authorList>
            <person name="Park S."/>
            <person name="Yoon J.-H."/>
        </authorList>
    </citation>
    <scope>NUCLEOTIDE SEQUENCE</scope>
    <source>
        <strain evidence="7">BSSL-BM10</strain>
    </source>
</reference>
<keyword evidence="2 5" id="KW-0812">Transmembrane</keyword>
<accession>A0A942E8W6</accession>
<dbReference type="GO" id="GO:0016874">
    <property type="term" value="F:ligase activity"/>
    <property type="evidence" value="ECO:0007669"/>
    <property type="project" value="UniProtKB-KW"/>
</dbReference>
<feature type="transmembrane region" description="Helical" evidence="5">
    <location>
        <begin position="331"/>
        <end position="347"/>
    </location>
</feature>
<keyword evidence="4 5" id="KW-0472">Membrane</keyword>
<dbReference type="Proteomes" id="UP000678281">
    <property type="component" value="Unassembled WGS sequence"/>
</dbReference>
<proteinExistence type="predicted"/>
<keyword evidence="3 5" id="KW-1133">Transmembrane helix</keyword>
<feature type="transmembrane region" description="Helical" evidence="5">
    <location>
        <begin position="198"/>
        <end position="219"/>
    </location>
</feature>
<dbReference type="InterPro" id="IPR007016">
    <property type="entry name" value="O-antigen_ligase-rel_domated"/>
</dbReference>
<evidence type="ECO:0000256" key="1">
    <source>
        <dbReference type="ARBA" id="ARBA00004141"/>
    </source>
</evidence>
<evidence type="ECO:0000256" key="3">
    <source>
        <dbReference type="ARBA" id="ARBA00022989"/>
    </source>
</evidence>
<keyword evidence="7" id="KW-0436">Ligase</keyword>
<feature type="transmembrane region" description="Helical" evidence="5">
    <location>
        <begin position="170"/>
        <end position="191"/>
    </location>
</feature>
<feature type="transmembrane region" description="Helical" evidence="5">
    <location>
        <begin position="298"/>
        <end position="319"/>
    </location>
</feature>
<organism evidence="7 8">
    <name type="scientific">Devosia litorisediminis</name>
    <dbReference type="NCBI Taxonomy" id="2829817"/>
    <lineage>
        <taxon>Bacteria</taxon>
        <taxon>Pseudomonadati</taxon>
        <taxon>Pseudomonadota</taxon>
        <taxon>Alphaproteobacteria</taxon>
        <taxon>Hyphomicrobiales</taxon>
        <taxon>Devosiaceae</taxon>
        <taxon>Devosia</taxon>
    </lineage>
</organism>